<name>A0AAV4F7W7_9GAST</name>
<organism evidence="2 3">
    <name type="scientific">Elysia marginata</name>
    <dbReference type="NCBI Taxonomy" id="1093978"/>
    <lineage>
        <taxon>Eukaryota</taxon>
        <taxon>Metazoa</taxon>
        <taxon>Spiralia</taxon>
        <taxon>Lophotrochozoa</taxon>
        <taxon>Mollusca</taxon>
        <taxon>Gastropoda</taxon>
        <taxon>Heterobranchia</taxon>
        <taxon>Euthyneura</taxon>
        <taxon>Panpulmonata</taxon>
        <taxon>Sacoglossa</taxon>
        <taxon>Placobranchoidea</taxon>
        <taxon>Plakobranchidae</taxon>
        <taxon>Elysia</taxon>
    </lineage>
</organism>
<evidence type="ECO:0008006" key="4">
    <source>
        <dbReference type="Google" id="ProtNLM"/>
    </source>
</evidence>
<gene>
    <name evidence="2" type="ORF">ElyMa_003750000</name>
</gene>
<protein>
    <recommendedName>
        <fullName evidence="4">3'-phosphate/5'-hydroxy nucleic acid ligase</fullName>
    </recommendedName>
</protein>
<proteinExistence type="predicted"/>
<reference evidence="2 3" key="1">
    <citation type="journal article" date="2021" name="Elife">
        <title>Chloroplast acquisition without the gene transfer in kleptoplastic sea slugs, Plakobranchus ocellatus.</title>
        <authorList>
            <person name="Maeda T."/>
            <person name="Takahashi S."/>
            <person name="Yoshida T."/>
            <person name="Shimamura S."/>
            <person name="Takaki Y."/>
            <person name="Nagai Y."/>
            <person name="Toyoda A."/>
            <person name="Suzuki Y."/>
            <person name="Arimoto A."/>
            <person name="Ishii H."/>
            <person name="Satoh N."/>
            <person name="Nishiyama T."/>
            <person name="Hasebe M."/>
            <person name="Maruyama T."/>
            <person name="Minagawa J."/>
            <person name="Obokata J."/>
            <person name="Shigenobu S."/>
        </authorList>
    </citation>
    <scope>NUCLEOTIDE SEQUENCE [LARGE SCALE GENOMIC DNA]</scope>
</reference>
<keyword evidence="3" id="KW-1185">Reference proteome</keyword>
<feature type="region of interest" description="Disordered" evidence="1">
    <location>
        <begin position="1"/>
        <end position="20"/>
    </location>
</feature>
<dbReference type="EMBL" id="BMAT01007689">
    <property type="protein sequence ID" value="GFR69121.1"/>
    <property type="molecule type" value="Genomic_DNA"/>
</dbReference>
<evidence type="ECO:0000313" key="3">
    <source>
        <dbReference type="Proteomes" id="UP000762676"/>
    </source>
</evidence>
<evidence type="ECO:0000256" key="1">
    <source>
        <dbReference type="SAM" id="MobiDB-lite"/>
    </source>
</evidence>
<dbReference type="Proteomes" id="UP000762676">
    <property type="component" value="Unassembled WGS sequence"/>
</dbReference>
<dbReference type="AlphaFoldDB" id="A0AAV4F7W7"/>
<accession>A0AAV4F7W7</accession>
<sequence>MSKTELPEMPRLLTKENREKVKQGQSSCSINLPLFVTAVCVPDCHSSLRWGSSATPENATPKHWRCDNIFRDRWTLYFGISIMMPPCNAH</sequence>
<evidence type="ECO:0000313" key="2">
    <source>
        <dbReference type="EMBL" id="GFR69121.1"/>
    </source>
</evidence>
<comment type="caution">
    <text evidence="2">The sequence shown here is derived from an EMBL/GenBank/DDBJ whole genome shotgun (WGS) entry which is preliminary data.</text>
</comment>